<dbReference type="KEGG" id="eiv:EIN_344900"/>
<dbReference type="EMBL" id="KB206755">
    <property type="protein sequence ID" value="ELP88530.1"/>
    <property type="molecule type" value="Genomic_DNA"/>
</dbReference>
<keyword evidence="3" id="KW-1185">Reference proteome</keyword>
<protein>
    <submittedName>
        <fullName evidence="2">Uncharacterized protein</fullName>
    </submittedName>
</protein>
<dbReference type="VEuPathDB" id="AmoebaDB:EIN_344900"/>
<evidence type="ECO:0000313" key="3">
    <source>
        <dbReference type="Proteomes" id="UP000014680"/>
    </source>
</evidence>
<dbReference type="AlphaFoldDB" id="A0A0A1U6S7"/>
<organism evidence="2 3">
    <name type="scientific">Entamoeba invadens IP1</name>
    <dbReference type="NCBI Taxonomy" id="370355"/>
    <lineage>
        <taxon>Eukaryota</taxon>
        <taxon>Amoebozoa</taxon>
        <taxon>Evosea</taxon>
        <taxon>Archamoebae</taxon>
        <taxon>Mastigamoebida</taxon>
        <taxon>Entamoebidae</taxon>
        <taxon>Entamoeba</taxon>
    </lineage>
</organism>
<name>A0A0A1U6S7_ENTIV</name>
<gene>
    <name evidence="2" type="ORF">EIN_344900</name>
</gene>
<evidence type="ECO:0000313" key="2">
    <source>
        <dbReference type="EMBL" id="ELP88530.1"/>
    </source>
</evidence>
<proteinExistence type="predicted"/>
<feature type="compositionally biased region" description="Basic and acidic residues" evidence="1">
    <location>
        <begin position="25"/>
        <end position="42"/>
    </location>
</feature>
<dbReference type="GeneID" id="14887507"/>
<accession>A0A0A1U6S7</accession>
<feature type="region of interest" description="Disordered" evidence="1">
    <location>
        <begin position="1"/>
        <end position="62"/>
    </location>
</feature>
<dbReference type="RefSeq" id="XP_004255301.1">
    <property type="nucleotide sequence ID" value="XM_004255253.1"/>
</dbReference>
<dbReference type="Proteomes" id="UP000014680">
    <property type="component" value="Unassembled WGS sequence"/>
</dbReference>
<sequence>MEMICTPQNKEFADQPQTFNSSSHETVELTDDSKSRNFEDQRVSPLRKAPKPNHSEQQVKTKRVRKYQNYFLQYGFSYITENSVQKPHKEYTDKPLFFFIGLSLKQDTHFLSTIQKKIEDDINVSDDDLPPLPIETTKNKEVFKPRKEPSVEAKRITRKVTTDTCRSVVDSVLSEIANRICEVNLANEFKKETKK</sequence>
<reference evidence="2 3" key="1">
    <citation type="submission" date="2012-10" db="EMBL/GenBank/DDBJ databases">
        <authorList>
            <person name="Zafar N."/>
            <person name="Inman J."/>
            <person name="Hall N."/>
            <person name="Lorenzi H."/>
            <person name="Caler E."/>
        </authorList>
    </citation>
    <scope>NUCLEOTIDE SEQUENCE [LARGE SCALE GENOMIC DNA]</scope>
    <source>
        <strain evidence="2 3">IP1</strain>
    </source>
</reference>
<evidence type="ECO:0000256" key="1">
    <source>
        <dbReference type="SAM" id="MobiDB-lite"/>
    </source>
</evidence>
<feature type="compositionally biased region" description="Polar residues" evidence="1">
    <location>
        <begin position="15"/>
        <end position="24"/>
    </location>
</feature>